<keyword evidence="2 6" id="KW-0479">Metal-binding</keyword>
<comment type="similarity">
    <text evidence="6">Belongs to the aconitase/IPM isomerase family. LeuC type 2 subfamily.</text>
</comment>
<feature type="binding site" evidence="6">
    <location>
        <position position="361"/>
    </location>
    <ligand>
        <name>[4Fe-4S] cluster</name>
        <dbReference type="ChEBI" id="CHEBI:49883"/>
    </ligand>
</feature>
<dbReference type="UniPathway" id="UPA00048">
    <property type="reaction ID" value="UER00071"/>
</dbReference>
<dbReference type="NCBIfam" id="NF001614">
    <property type="entry name" value="PRK00402.1"/>
    <property type="match status" value="1"/>
</dbReference>
<comment type="catalytic activity">
    <reaction evidence="6">
        <text>(2R,3S)-3-isopropylmalate = (2S)-2-isopropylmalate</text>
        <dbReference type="Rhea" id="RHEA:32287"/>
        <dbReference type="ChEBI" id="CHEBI:1178"/>
        <dbReference type="ChEBI" id="CHEBI:35121"/>
        <dbReference type="EC" id="4.2.1.33"/>
    </reaction>
</comment>
<proteinExistence type="inferred from homology"/>
<evidence type="ECO:0000259" key="7">
    <source>
        <dbReference type="Pfam" id="PF00330"/>
    </source>
</evidence>
<gene>
    <name evidence="6" type="primary">leuC</name>
    <name evidence="8" type="ORF">ENO08_00640</name>
</gene>
<keyword evidence="6" id="KW-0100">Branched-chain amino acid biosynthesis</keyword>
<evidence type="ECO:0000256" key="6">
    <source>
        <dbReference type="HAMAP-Rule" id="MF_01027"/>
    </source>
</evidence>
<dbReference type="CDD" id="cd01583">
    <property type="entry name" value="IPMI"/>
    <property type="match status" value="1"/>
</dbReference>
<name>A0A7V2ATH6_UNCEI</name>
<dbReference type="GO" id="GO:0003861">
    <property type="term" value="F:3-isopropylmalate dehydratase activity"/>
    <property type="evidence" value="ECO:0007669"/>
    <property type="project" value="UniProtKB-UniRule"/>
</dbReference>
<dbReference type="EC" id="4.2.1.33" evidence="6"/>
<comment type="subunit">
    <text evidence="6">Heterodimer of LeuC and LeuD.</text>
</comment>
<comment type="caution">
    <text evidence="8">The sequence shown here is derived from an EMBL/GenBank/DDBJ whole genome shotgun (WGS) entry which is preliminary data.</text>
</comment>
<dbReference type="GO" id="GO:0009098">
    <property type="term" value="P:L-leucine biosynthetic process"/>
    <property type="evidence" value="ECO:0007669"/>
    <property type="project" value="UniProtKB-UniRule"/>
</dbReference>
<dbReference type="NCBIfam" id="TIGR01343">
    <property type="entry name" value="hacA_fam"/>
    <property type="match status" value="1"/>
</dbReference>
<feature type="binding site" evidence="6">
    <location>
        <position position="298"/>
    </location>
    <ligand>
        <name>[4Fe-4S] cluster</name>
        <dbReference type="ChEBI" id="CHEBI:49883"/>
    </ligand>
</feature>
<comment type="pathway">
    <text evidence="6">Amino-acid biosynthesis; L-leucine biosynthesis; L-leucine from 3-methyl-2-oxobutanoate: step 2/4.</text>
</comment>
<dbReference type="InterPro" id="IPR036008">
    <property type="entry name" value="Aconitase_4Fe-4S_dom"/>
</dbReference>
<protein>
    <recommendedName>
        <fullName evidence="6">3-isopropylmalate dehydratase large subunit</fullName>
        <ecNumber evidence="6">4.2.1.33</ecNumber>
    </recommendedName>
    <alternativeName>
        <fullName evidence="6">Alpha-IPM isomerase</fullName>
        <shortName evidence="6">IPMI</shortName>
    </alternativeName>
    <alternativeName>
        <fullName evidence="6">Isopropylmalate isomerase</fullName>
    </alternativeName>
</protein>
<feature type="binding site" evidence="6">
    <location>
        <position position="358"/>
    </location>
    <ligand>
        <name>[4Fe-4S] cluster</name>
        <dbReference type="ChEBI" id="CHEBI:49883"/>
    </ligand>
</feature>
<evidence type="ECO:0000256" key="1">
    <source>
        <dbReference type="ARBA" id="ARBA00022485"/>
    </source>
</evidence>
<dbReference type="NCBIfam" id="TIGR02086">
    <property type="entry name" value="IPMI_arch"/>
    <property type="match status" value="1"/>
</dbReference>
<dbReference type="InterPro" id="IPR050067">
    <property type="entry name" value="IPM_dehydratase_rel_enz"/>
</dbReference>
<dbReference type="InterPro" id="IPR033941">
    <property type="entry name" value="IPMI_cat"/>
</dbReference>
<dbReference type="HAMAP" id="MF_01027">
    <property type="entry name" value="LeuC_type2"/>
    <property type="match status" value="1"/>
</dbReference>
<dbReference type="Proteomes" id="UP000886069">
    <property type="component" value="Unassembled WGS sequence"/>
</dbReference>
<keyword evidence="6" id="KW-0432">Leucine biosynthesis</keyword>
<dbReference type="PANTHER" id="PTHR43822">
    <property type="entry name" value="HOMOACONITASE, MITOCHONDRIAL-RELATED"/>
    <property type="match status" value="1"/>
</dbReference>
<dbReference type="PROSITE" id="PS00450">
    <property type="entry name" value="ACONITASE_1"/>
    <property type="match status" value="1"/>
</dbReference>
<dbReference type="PROSITE" id="PS01244">
    <property type="entry name" value="ACONITASE_2"/>
    <property type="match status" value="1"/>
</dbReference>
<dbReference type="InterPro" id="IPR001030">
    <property type="entry name" value="Acoase/IPM_deHydtase_lsu_aba"/>
</dbReference>
<dbReference type="EMBL" id="DSEC01000049">
    <property type="protein sequence ID" value="HER42951.1"/>
    <property type="molecule type" value="Genomic_DNA"/>
</dbReference>
<dbReference type="InterPro" id="IPR011826">
    <property type="entry name" value="HAcnase/IPMdehydase_lsu_prok"/>
</dbReference>
<evidence type="ECO:0000256" key="3">
    <source>
        <dbReference type="ARBA" id="ARBA00023004"/>
    </source>
</evidence>
<dbReference type="Pfam" id="PF00330">
    <property type="entry name" value="Aconitase"/>
    <property type="match status" value="1"/>
</dbReference>
<evidence type="ECO:0000256" key="4">
    <source>
        <dbReference type="ARBA" id="ARBA00023014"/>
    </source>
</evidence>
<dbReference type="Gene3D" id="3.30.499.10">
    <property type="entry name" value="Aconitase, domain 3"/>
    <property type="match status" value="2"/>
</dbReference>
<reference evidence="8" key="1">
    <citation type="journal article" date="2020" name="mSystems">
        <title>Genome- and Community-Level Interaction Insights into Carbon Utilization and Element Cycling Functions of Hydrothermarchaeota in Hydrothermal Sediment.</title>
        <authorList>
            <person name="Zhou Z."/>
            <person name="Liu Y."/>
            <person name="Xu W."/>
            <person name="Pan J."/>
            <person name="Luo Z.H."/>
            <person name="Li M."/>
        </authorList>
    </citation>
    <scope>NUCLEOTIDE SEQUENCE [LARGE SCALE GENOMIC DNA]</scope>
    <source>
        <strain evidence="8">SpSt-1233</strain>
    </source>
</reference>
<dbReference type="SUPFAM" id="SSF53732">
    <property type="entry name" value="Aconitase iron-sulfur domain"/>
    <property type="match status" value="1"/>
</dbReference>
<evidence type="ECO:0000256" key="2">
    <source>
        <dbReference type="ARBA" id="ARBA00022723"/>
    </source>
</evidence>
<sequence>MGMTMIEKILARASGAEKTTVGEIVFAAPYRVLSHDNSAAILGIFGKMGGKKVWDPSRVFIALDHAVPPPDAKKAENHSMIRKFVAEQGISNFYDCGVGICHQVLPEYGHVVPGVVIFGSDSHTTTHGALGAAGIPIGRTETASVWALGETWLRVPPTIKIVLEGKLPKGVYPKDVILHIIGQVSAEGATYKSVEFHGPAAREMSVGGRMTLCNMGAEMGAKAAMFPVDEVTRDWLSGIGAGRYEELGPDEDAVYEAVYTYDCSKIAPQAAKPHKVDNVVPVSELGDVKIDVALLGTCTNGRIEDLMEAAAVLEGKKIAPGVRLLVYPASRKVLEEAYDNGTAMTLLRAGAQIAVPACGPCLGAYGGILAPGETCVSTANRNFKGRMGCKEDTGIYLASPATVAASAIAGRIVSAG</sequence>
<evidence type="ECO:0000256" key="5">
    <source>
        <dbReference type="ARBA" id="ARBA00023239"/>
    </source>
</evidence>
<dbReference type="InterPro" id="IPR006251">
    <property type="entry name" value="Homoacnase/IPMdehydase_lsu"/>
</dbReference>
<feature type="domain" description="Aconitase/3-isopropylmalate dehydratase large subunit alpha/beta/alpha" evidence="7">
    <location>
        <begin position="8"/>
        <end position="410"/>
    </location>
</feature>
<accession>A0A7V2ATH6</accession>
<organism evidence="8">
    <name type="scientific">Eiseniibacteriota bacterium</name>
    <dbReference type="NCBI Taxonomy" id="2212470"/>
    <lineage>
        <taxon>Bacteria</taxon>
        <taxon>Candidatus Eiseniibacteriota</taxon>
    </lineage>
</organism>
<dbReference type="PRINTS" id="PR00415">
    <property type="entry name" value="ACONITASE"/>
</dbReference>
<dbReference type="InterPro" id="IPR018136">
    <property type="entry name" value="Aconitase_4Fe-4S_BS"/>
</dbReference>
<dbReference type="AlphaFoldDB" id="A0A7V2ATH6"/>
<keyword evidence="1 6" id="KW-0004">4Fe-4S</keyword>
<dbReference type="PANTHER" id="PTHR43822:SF2">
    <property type="entry name" value="HOMOACONITASE, MITOCHONDRIAL"/>
    <property type="match status" value="1"/>
</dbReference>
<dbReference type="GO" id="GO:0046872">
    <property type="term" value="F:metal ion binding"/>
    <property type="evidence" value="ECO:0007669"/>
    <property type="project" value="UniProtKB-KW"/>
</dbReference>
<keyword evidence="5 6" id="KW-0456">Lyase</keyword>
<comment type="function">
    <text evidence="6">Catalyzes the isomerization between 2-isopropylmalate and 3-isopropylmalate, via the formation of 2-isopropylmaleate.</text>
</comment>
<keyword evidence="4 6" id="KW-0411">Iron-sulfur</keyword>
<comment type="cofactor">
    <cofactor evidence="6">
        <name>[4Fe-4S] cluster</name>
        <dbReference type="ChEBI" id="CHEBI:49883"/>
    </cofactor>
    <text evidence="6">Binds 1 [4Fe-4S] cluster per subunit.</text>
</comment>
<evidence type="ECO:0000313" key="8">
    <source>
        <dbReference type="EMBL" id="HER42951.1"/>
    </source>
</evidence>
<dbReference type="InterPro" id="IPR015931">
    <property type="entry name" value="Acnase/IPM_dHydase_lsu_aba_1/3"/>
</dbReference>
<keyword evidence="6" id="KW-0028">Amino-acid biosynthesis</keyword>
<keyword evidence="3 6" id="KW-0408">Iron</keyword>
<dbReference type="GO" id="GO:0051539">
    <property type="term" value="F:4 iron, 4 sulfur cluster binding"/>
    <property type="evidence" value="ECO:0007669"/>
    <property type="project" value="UniProtKB-KW"/>
</dbReference>